<sequence length="332" mass="36165">MTITMKKILLTALIAGCMSSSTFAALKEVVKEASGSGVSQHQAISEALLVAVQSVNGATVSSRVDLEETVNISVSNNHWSYSGKVSPVFSVDSVGSGSVTKFQVLSISGSKNNYRARVRAHVVQYESSVHDQHLRRIAVLPFQFYEKNNRSASNSSADEFSSELADLLGNYLSQSGQLSLVDRHYIDEMQFENAFLLWDGAPHEMARIGQKVGADYLLVGRLNELSAANAQQMYGMNQGSEQVRLTWRVIEANTSKVVASGVFNRTLPKNSVQNILNDTLNDSSAEKIAQGLSQEVLVGLKLTPSTSYDLQNAGFTPTYDMTPGSSEQPIKW</sequence>
<proteinExistence type="predicted"/>
<keyword evidence="3" id="KW-1185">Reference proteome</keyword>
<dbReference type="STRING" id="595670.SAMN05421643_101288"/>
<accession>A0A1H3FSG4</accession>
<dbReference type="GO" id="GO:0030288">
    <property type="term" value="C:outer membrane-bounded periplasmic space"/>
    <property type="evidence" value="ECO:0007669"/>
    <property type="project" value="InterPro"/>
</dbReference>
<organism evidence="2 3">
    <name type="scientific">Acinetobacter kyonggiensis</name>
    <dbReference type="NCBI Taxonomy" id="595670"/>
    <lineage>
        <taxon>Bacteria</taxon>
        <taxon>Pseudomonadati</taxon>
        <taxon>Pseudomonadota</taxon>
        <taxon>Gammaproteobacteria</taxon>
        <taxon>Moraxellales</taxon>
        <taxon>Moraxellaceae</taxon>
        <taxon>Acinetobacter</taxon>
    </lineage>
</organism>
<evidence type="ECO:0000256" key="1">
    <source>
        <dbReference type="SAM" id="SignalP"/>
    </source>
</evidence>
<feature type="chain" id="PRO_5011661901" evidence="1">
    <location>
        <begin position="25"/>
        <end position="332"/>
    </location>
</feature>
<protein>
    <submittedName>
        <fullName evidence="2">Curli production assembly/transport component CsgG</fullName>
    </submittedName>
</protein>
<evidence type="ECO:0000313" key="2">
    <source>
        <dbReference type="EMBL" id="SDX94013.1"/>
    </source>
</evidence>
<name>A0A1H3FSG4_9GAMM</name>
<dbReference type="InterPro" id="IPR005534">
    <property type="entry name" value="Curli_assmbl/transp-comp_CsgG"/>
</dbReference>
<dbReference type="Gene3D" id="3.40.50.10610">
    <property type="entry name" value="ABC-type transport auxiliary lipoprotein component"/>
    <property type="match status" value="1"/>
</dbReference>
<reference evidence="3" key="1">
    <citation type="submission" date="2016-10" db="EMBL/GenBank/DDBJ databases">
        <authorList>
            <person name="Varghese N."/>
            <person name="Submissions S."/>
        </authorList>
    </citation>
    <scope>NUCLEOTIDE SEQUENCE [LARGE SCALE GENOMIC DNA]</scope>
    <source>
        <strain evidence="3">ANC 5109</strain>
    </source>
</reference>
<gene>
    <name evidence="2" type="ORF">SAMN05421643_101288</name>
</gene>
<dbReference type="AlphaFoldDB" id="A0A1H3FSG4"/>
<keyword evidence="1" id="KW-0732">Signal</keyword>
<dbReference type="EMBL" id="FNPK01000001">
    <property type="protein sequence ID" value="SDX94013.1"/>
    <property type="molecule type" value="Genomic_DNA"/>
</dbReference>
<feature type="signal peptide" evidence="1">
    <location>
        <begin position="1"/>
        <end position="24"/>
    </location>
</feature>
<dbReference type="Pfam" id="PF03783">
    <property type="entry name" value="CsgG"/>
    <property type="match status" value="1"/>
</dbReference>
<dbReference type="Proteomes" id="UP000199035">
    <property type="component" value="Unassembled WGS sequence"/>
</dbReference>
<evidence type="ECO:0000313" key="3">
    <source>
        <dbReference type="Proteomes" id="UP000199035"/>
    </source>
</evidence>